<dbReference type="GO" id="GO:0090071">
    <property type="term" value="P:negative regulation of ribosome biogenesis"/>
    <property type="evidence" value="ECO:0007669"/>
    <property type="project" value="UniProtKB-UniRule"/>
</dbReference>
<accession>A8F2V0</accession>
<dbReference type="HOGENOM" id="CLU_092688_6_0_5"/>
<keyword evidence="2" id="KW-0810">Translation regulation</keyword>
<dbReference type="SUPFAM" id="SSF81301">
    <property type="entry name" value="Nucleotidyltransferase"/>
    <property type="match status" value="1"/>
</dbReference>
<comment type="function">
    <text evidence="2">Functions as a ribosomal silencing factor. Interacts with ribosomal protein uL14 (rplN), blocking formation of intersubunit bridge B8. Prevents association of the 30S and 50S ribosomal subunits and the formation of functional ribosomes, thus repressing translation.</text>
</comment>
<proteinExistence type="inferred from homology"/>
<dbReference type="EMBL" id="CP000683">
    <property type="protein sequence ID" value="ABV85236.1"/>
    <property type="molecule type" value="Genomic_DNA"/>
</dbReference>
<dbReference type="HAMAP" id="MF_01477">
    <property type="entry name" value="Iojap_RsfS"/>
    <property type="match status" value="1"/>
</dbReference>
<organism evidence="3 4">
    <name type="scientific">Rickettsia massiliae (strain Mtu5)</name>
    <dbReference type="NCBI Taxonomy" id="416276"/>
    <lineage>
        <taxon>Bacteria</taxon>
        <taxon>Pseudomonadati</taxon>
        <taxon>Pseudomonadota</taxon>
        <taxon>Alphaproteobacteria</taxon>
        <taxon>Rickettsiales</taxon>
        <taxon>Rickettsiaceae</taxon>
        <taxon>Rickettsieae</taxon>
        <taxon>Rickettsia</taxon>
        <taxon>spotted fever group</taxon>
    </lineage>
</organism>
<reference evidence="3 4" key="1">
    <citation type="journal article" date="2007" name="Genome Res.">
        <title>Lateral gene transfer between obligate intracellular bacteria: evidence from the Rickettsia massiliae genome.</title>
        <authorList>
            <person name="Blanc G."/>
            <person name="Ogata H."/>
            <person name="Robert C."/>
            <person name="Audic S."/>
            <person name="Claverie J.-M."/>
            <person name="Raoult D."/>
        </authorList>
    </citation>
    <scope>NUCLEOTIDE SEQUENCE [LARGE SCALE GENOMIC DNA]</scope>
    <source>
        <strain evidence="4">Mtu5</strain>
    </source>
</reference>
<gene>
    <name evidence="2" type="primary">rsfS</name>
    <name evidence="3" type="ordered locus">RMA_1268</name>
</gene>
<dbReference type="GO" id="GO:0017148">
    <property type="term" value="P:negative regulation of translation"/>
    <property type="evidence" value="ECO:0007669"/>
    <property type="project" value="UniProtKB-UniRule"/>
</dbReference>
<dbReference type="GO" id="GO:0043023">
    <property type="term" value="F:ribosomal large subunit binding"/>
    <property type="evidence" value="ECO:0007669"/>
    <property type="project" value="TreeGrafter"/>
</dbReference>
<evidence type="ECO:0000313" key="3">
    <source>
        <dbReference type="EMBL" id="ABV85236.1"/>
    </source>
</evidence>
<dbReference type="NCBIfam" id="TIGR00090">
    <property type="entry name" value="rsfS_iojap_ybeB"/>
    <property type="match status" value="1"/>
</dbReference>
<dbReference type="PANTHER" id="PTHR21043">
    <property type="entry name" value="IOJAP SUPERFAMILY ORTHOLOG"/>
    <property type="match status" value="1"/>
</dbReference>
<dbReference type="InterPro" id="IPR043519">
    <property type="entry name" value="NT_sf"/>
</dbReference>
<dbReference type="GO" id="GO:0005737">
    <property type="term" value="C:cytoplasm"/>
    <property type="evidence" value="ECO:0007669"/>
    <property type="project" value="UniProtKB-SubCell"/>
</dbReference>
<dbReference type="KEGG" id="rms:RMA_1268"/>
<name>A8F2V0_RICM5</name>
<dbReference type="Pfam" id="PF02410">
    <property type="entry name" value="RsfS"/>
    <property type="match status" value="1"/>
</dbReference>
<evidence type="ECO:0000256" key="1">
    <source>
        <dbReference type="ARBA" id="ARBA00010574"/>
    </source>
</evidence>
<sequence>MLLCHLLIIMKKETEELKLFILECLSEKKAEDIEVIDLTGKHKLADYIIFASGRSTKNVRAIAEYVALELKNNAGINSNIEGLGKSEWVLIDAGTILINIFYPEVREHFKLEEIWKR</sequence>
<protein>
    <recommendedName>
        <fullName evidence="2">Ribosomal silencing factor RsfS</fullName>
    </recommendedName>
</protein>
<evidence type="ECO:0000313" key="4">
    <source>
        <dbReference type="Proteomes" id="UP000001311"/>
    </source>
</evidence>
<comment type="similarity">
    <text evidence="1 2">Belongs to the Iojap/RsfS family.</text>
</comment>
<dbReference type="AlphaFoldDB" id="A8F2V0"/>
<dbReference type="PANTHER" id="PTHR21043:SF0">
    <property type="entry name" value="MITOCHONDRIAL ASSEMBLY OF RIBOSOMAL LARGE SUBUNIT PROTEIN 1"/>
    <property type="match status" value="1"/>
</dbReference>
<keyword evidence="2" id="KW-0963">Cytoplasm</keyword>
<evidence type="ECO:0000256" key="2">
    <source>
        <dbReference type="HAMAP-Rule" id="MF_01477"/>
    </source>
</evidence>
<dbReference type="InterPro" id="IPR004394">
    <property type="entry name" value="Iojap/RsfS/C7orf30"/>
</dbReference>
<dbReference type="Proteomes" id="UP000001311">
    <property type="component" value="Chromosome"/>
</dbReference>
<keyword evidence="4" id="KW-1185">Reference proteome</keyword>
<keyword evidence="2" id="KW-0678">Repressor</keyword>
<dbReference type="Gene3D" id="3.30.460.10">
    <property type="entry name" value="Beta Polymerase, domain 2"/>
    <property type="match status" value="1"/>
</dbReference>
<dbReference type="GO" id="GO:0042256">
    <property type="term" value="P:cytosolic ribosome assembly"/>
    <property type="evidence" value="ECO:0007669"/>
    <property type="project" value="UniProtKB-UniRule"/>
</dbReference>
<comment type="subunit">
    <text evidence="2">Interacts with ribosomal protein uL14 (rplN).</text>
</comment>
<comment type="subcellular location">
    <subcellularLocation>
        <location evidence="2">Cytoplasm</location>
    </subcellularLocation>
</comment>